<evidence type="ECO:0000313" key="1">
    <source>
        <dbReference type="EMBL" id="KAF2074128.1"/>
    </source>
</evidence>
<comment type="caution">
    <text evidence="1">The sequence shown here is derived from an EMBL/GenBank/DDBJ whole genome shotgun (WGS) entry which is preliminary data.</text>
</comment>
<dbReference type="EMBL" id="AJWJ01000164">
    <property type="protein sequence ID" value="KAF2074128.1"/>
    <property type="molecule type" value="Genomic_DNA"/>
</dbReference>
<reference evidence="1" key="1">
    <citation type="submission" date="2020-01" db="EMBL/GenBank/DDBJ databases">
        <title>Development of genomics and gene disruption for Polysphondylium violaceum indicates a role for the polyketide synthase stlB in stalk morphogenesis.</title>
        <authorList>
            <person name="Narita B."/>
            <person name="Kawabe Y."/>
            <person name="Kin K."/>
            <person name="Saito T."/>
            <person name="Gibbs R."/>
            <person name="Kuspa A."/>
            <person name="Muzny D."/>
            <person name="Queller D."/>
            <person name="Richards S."/>
            <person name="Strassman J."/>
            <person name="Sucgang R."/>
            <person name="Worley K."/>
            <person name="Schaap P."/>
        </authorList>
    </citation>
    <scope>NUCLEOTIDE SEQUENCE</scope>
    <source>
        <strain evidence="1">QSvi11</strain>
    </source>
</reference>
<evidence type="ECO:0008006" key="3">
    <source>
        <dbReference type="Google" id="ProtNLM"/>
    </source>
</evidence>
<dbReference type="Pfam" id="PF06999">
    <property type="entry name" value="Suc_Fer-like"/>
    <property type="match status" value="1"/>
</dbReference>
<dbReference type="InterPro" id="IPR036249">
    <property type="entry name" value="Thioredoxin-like_sf"/>
</dbReference>
<protein>
    <recommendedName>
        <fullName evidence="3">Sucraseferredoxin-like family protein</fullName>
    </recommendedName>
</protein>
<dbReference type="CDD" id="cd03062">
    <property type="entry name" value="TRX_Fd_Sucrase"/>
    <property type="match status" value="1"/>
</dbReference>
<accession>A0A8J4V099</accession>
<dbReference type="PANTHER" id="PTHR31902:SF14">
    <property type="entry name" value="ACTIN PATCHES DISTAL PROTEIN 1"/>
    <property type="match status" value="1"/>
</dbReference>
<dbReference type="Proteomes" id="UP000695562">
    <property type="component" value="Unassembled WGS sequence"/>
</dbReference>
<dbReference type="SUPFAM" id="SSF52833">
    <property type="entry name" value="Thioredoxin-like"/>
    <property type="match status" value="1"/>
</dbReference>
<name>A0A8J4V099_9MYCE</name>
<dbReference type="OrthoDB" id="10253744at2759"/>
<dbReference type="PANTHER" id="PTHR31902">
    <property type="entry name" value="ACTIN PATCHES DISTAL PROTEIN 1"/>
    <property type="match status" value="1"/>
</dbReference>
<proteinExistence type="predicted"/>
<dbReference type="Gene3D" id="3.40.30.10">
    <property type="entry name" value="Glutaredoxin"/>
    <property type="match status" value="1"/>
</dbReference>
<dbReference type="InterPro" id="IPR009737">
    <property type="entry name" value="Aim32/Apd1-like"/>
</dbReference>
<gene>
    <name evidence="1" type="ORF">CYY_004570</name>
</gene>
<organism evidence="1 2">
    <name type="scientific">Polysphondylium violaceum</name>
    <dbReference type="NCBI Taxonomy" id="133409"/>
    <lineage>
        <taxon>Eukaryota</taxon>
        <taxon>Amoebozoa</taxon>
        <taxon>Evosea</taxon>
        <taxon>Eumycetozoa</taxon>
        <taxon>Dictyostelia</taxon>
        <taxon>Dictyosteliales</taxon>
        <taxon>Dictyosteliaceae</taxon>
        <taxon>Polysphondylium</taxon>
    </lineage>
</organism>
<evidence type="ECO:0000313" key="2">
    <source>
        <dbReference type="Proteomes" id="UP000695562"/>
    </source>
</evidence>
<dbReference type="AlphaFoldDB" id="A0A8J4V099"/>
<keyword evidence="2" id="KW-1185">Reference proteome</keyword>
<sequence length="309" mass="34200">MHSSTTKVLTLVGLSACVAAIIVKYFTSLSNKQLGEFNADPAPVTTADPSKVGKSYASIVAAPQNAELGDIEDLDSKCGFCRPEMVDKKSPVANSIHEYKRHFFICTGIAYDQWPSKAYSATEALEKFSQSVKKFEKNERAPALFNGTDMPSTNADSFDLIVFPENVKFVGLTNQTVEDVLTYFQENDGIGSNFPAHIKVETLSSKYLFVCAHKQKDERCGYCGPILMDDLRKEISKRNLDNDIKVYGSTHVGGHKFAGNVLVFPEGHWYGYVTPNDVNQIIDSTLNGDIIQNLYRGGMGKKIEKPEKK</sequence>